<dbReference type="InterPro" id="IPR037523">
    <property type="entry name" value="VOC_core"/>
</dbReference>
<dbReference type="Pfam" id="PF00903">
    <property type="entry name" value="Glyoxalase"/>
    <property type="match status" value="2"/>
</dbReference>
<dbReference type="InterPro" id="IPR029068">
    <property type="entry name" value="Glyas_Bleomycin-R_OHBP_Dase"/>
</dbReference>
<feature type="domain" description="VOC" evidence="1">
    <location>
        <begin position="5"/>
        <end position="131"/>
    </location>
</feature>
<dbReference type="CDD" id="cd08347">
    <property type="entry name" value="PcpA_C_like"/>
    <property type="match status" value="1"/>
</dbReference>
<dbReference type="AlphaFoldDB" id="A0A401ZV27"/>
<dbReference type="EMBL" id="BIFR01000001">
    <property type="protein sequence ID" value="GCE10646.1"/>
    <property type="molecule type" value="Genomic_DNA"/>
</dbReference>
<comment type="caution">
    <text evidence="2">The sequence shown here is derived from an EMBL/GenBank/DDBJ whole genome shotgun (WGS) entry which is preliminary data.</text>
</comment>
<gene>
    <name evidence="2" type="ORF">KTT_05050</name>
</gene>
<organism evidence="2 3">
    <name type="scientific">Tengunoibacter tsumagoiensis</name>
    <dbReference type="NCBI Taxonomy" id="2014871"/>
    <lineage>
        <taxon>Bacteria</taxon>
        <taxon>Bacillati</taxon>
        <taxon>Chloroflexota</taxon>
        <taxon>Ktedonobacteria</taxon>
        <taxon>Ktedonobacterales</taxon>
        <taxon>Dictyobacteraceae</taxon>
        <taxon>Tengunoibacter</taxon>
    </lineage>
</organism>
<accession>A0A401ZV27</accession>
<feature type="domain" description="VOC" evidence="1">
    <location>
        <begin position="154"/>
        <end position="280"/>
    </location>
</feature>
<sequence>MQLTGLHHVTAVTGNVSKNIHFYTQVMGLRLVKKTVNQDDVSAYHLYYADNDGDPGTDLTFFDWPHIGRNSAGTGTIGTIAMRVAGPEAIEWWVRHLEENGVTIQSRGEFAGRQGIQFTDPEGMSLALYEDGNAPTNSKPWKKSPIPAEFAIRGLDVATIVVRQIEPLALVLTDVLGFRQSRHYQLSAEEGHQMYVFETGEGGPGTEVHVEARPNGRNGRLGIGGVHHIAFRTPTPEEHQLWRERIAQVGLGVTPVIDRFYFKSIYFRVPGGVLFEIATDGPGFATDEDIEHLGETLALPPFLEAQRAEIEKGLTPIQN</sequence>
<evidence type="ECO:0000313" key="2">
    <source>
        <dbReference type="EMBL" id="GCE10646.1"/>
    </source>
</evidence>
<dbReference type="Proteomes" id="UP000287352">
    <property type="component" value="Unassembled WGS sequence"/>
</dbReference>
<proteinExistence type="predicted"/>
<name>A0A401ZV27_9CHLR</name>
<dbReference type="InterPro" id="IPR052537">
    <property type="entry name" value="Extradiol_RC_dioxygenase"/>
</dbReference>
<evidence type="ECO:0000259" key="1">
    <source>
        <dbReference type="PROSITE" id="PS51819"/>
    </source>
</evidence>
<dbReference type="InterPro" id="IPR004360">
    <property type="entry name" value="Glyas_Fos-R_dOase_dom"/>
</dbReference>
<evidence type="ECO:0000313" key="3">
    <source>
        <dbReference type="Proteomes" id="UP000287352"/>
    </source>
</evidence>
<dbReference type="OrthoDB" id="9785698at2"/>
<dbReference type="PANTHER" id="PTHR36110:SF4">
    <property type="entry name" value="RING-CLEAVING DIOXYGENASE MHQA-RELATED"/>
    <property type="match status" value="1"/>
</dbReference>
<dbReference type="PANTHER" id="PTHR36110">
    <property type="entry name" value="RING-CLEAVING DIOXYGENASE MHQE-RELATED"/>
    <property type="match status" value="1"/>
</dbReference>
<keyword evidence="3" id="KW-1185">Reference proteome</keyword>
<dbReference type="PROSITE" id="PS51819">
    <property type="entry name" value="VOC"/>
    <property type="match status" value="2"/>
</dbReference>
<protein>
    <submittedName>
        <fullName evidence="2">Glyoxalase</fullName>
    </submittedName>
</protein>
<dbReference type="SUPFAM" id="SSF54593">
    <property type="entry name" value="Glyoxalase/Bleomycin resistance protein/Dihydroxybiphenyl dioxygenase"/>
    <property type="match status" value="1"/>
</dbReference>
<dbReference type="Gene3D" id="3.10.180.10">
    <property type="entry name" value="2,3-Dihydroxybiphenyl 1,2-Dioxygenase, domain 1"/>
    <property type="match status" value="2"/>
</dbReference>
<dbReference type="RefSeq" id="WP_126578235.1">
    <property type="nucleotide sequence ID" value="NZ_BIFR01000001.1"/>
</dbReference>
<reference evidence="3" key="1">
    <citation type="submission" date="2018-12" db="EMBL/GenBank/DDBJ databases">
        <title>Tengunoibacter tsumagoiensis gen. nov., sp. nov., Dictyobacter kobayashii sp. nov., D. alpinus sp. nov., and D. joshuensis sp. nov. and description of Dictyobacteraceae fam. nov. within the order Ktedonobacterales isolated from Tengu-no-mugimeshi.</title>
        <authorList>
            <person name="Wang C.M."/>
            <person name="Zheng Y."/>
            <person name="Sakai Y."/>
            <person name="Toyoda A."/>
            <person name="Minakuchi Y."/>
            <person name="Abe K."/>
            <person name="Yokota A."/>
            <person name="Yabe S."/>
        </authorList>
    </citation>
    <scope>NUCLEOTIDE SEQUENCE [LARGE SCALE GENOMIC DNA]</scope>
    <source>
        <strain evidence="3">Uno3</strain>
    </source>
</reference>